<protein>
    <recommendedName>
        <fullName evidence="4">Gfo/Idh/MocA-like oxidoreductase N-terminal domain-containing protein</fullName>
    </recommendedName>
</protein>
<evidence type="ECO:0000313" key="3">
    <source>
        <dbReference type="EMBL" id="SVC26503.1"/>
    </source>
</evidence>
<dbReference type="Gene3D" id="3.30.360.10">
    <property type="entry name" value="Dihydrodipicolinate Reductase, domain 2"/>
    <property type="match status" value="1"/>
</dbReference>
<dbReference type="Pfam" id="PF01408">
    <property type="entry name" value="GFO_IDH_MocA"/>
    <property type="match status" value="1"/>
</dbReference>
<proteinExistence type="predicted"/>
<dbReference type="InterPro" id="IPR036291">
    <property type="entry name" value="NAD(P)-bd_dom_sf"/>
</dbReference>
<dbReference type="GO" id="GO:0000166">
    <property type="term" value="F:nucleotide binding"/>
    <property type="evidence" value="ECO:0007669"/>
    <property type="project" value="InterPro"/>
</dbReference>
<feature type="domain" description="GFO/IDH/MocA-like oxidoreductase" evidence="2">
    <location>
        <begin position="121"/>
        <end position="239"/>
    </location>
</feature>
<dbReference type="InterPro" id="IPR051450">
    <property type="entry name" value="Gfo/Idh/MocA_Oxidoreductases"/>
</dbReference>
<gene>
    <name evidence="3" type="ORF">METZ01_LOCUS279357</name>
</gene>
<sequence>WWGTVLAEAAAKFPDRIRVCGATSVNTDDLMRFNERFGGVAYSDLDEILSDQNVQAVFIATPHSRHSDQVCAVATSGKHVFVEKPLALTTADARRAVQACQKAGVVLAVGHNRRFMPAATALKSMLAKKELGSVLHAEAHFSTDSATHYQTDEWRAQRHEVPGGALTSLGIHMIDTLIWLFGPVARVTCLSQRKVLQVDIDDTTCALLEFDSGLTGYLATLFATPLTSQLRVSGTLGSAVAEQDFTRLIKTTSDAEQHMIPLDDSDSVAAEIQAFANSCTNGKPYPVTLQQAVHNVAVVSAMLNSSEAGGAWTEVER</sequence>
<evidence type="ECO:0008006" key="4">
    <source>
        <dbReference type="Google" id="ProtNLM"/>
    </source>
</evidence>
<evidence type="ECO:0000259" key="1">
    <source>
        <dbReference type="Pfam" id="PF01408"/>
    </source>
</evidence>
<organism evidence="3">
    <name type="scientific">marine metagenome</name>
    <dbReference type="NCBI Taxonomy" id="408172"/>
    <lineage>
        <taxon>unclassified sequences</taxon>
        <taxon>metagenomes</taxon>
        <taxon>ecological metagenomes</taxon>
    </lineage>
</organism>
<dbReference type="EMBL" id="UINC01082071">
    <property type="protein sequence ID" value="SVC26503.1"/>
    <property type="molecule type" value="Genomic_DNA"/>
</dbReference>
<dbReference type="PANTHER" id="PTHR43377">
    <property type="entry name" value="BILIVERDIN REDUCTASE A"/>
    <property type="match status" value="1"/>
</dbReference>
<dbReference type="InterPro" id="IPR000683">
    <property type="entry name" value="Gfo/Idh/MocA-like_OxRdtase_N"/>
</dbReference>
<dbReference type="SUPFAM" id="SSF55347">
    <property type="entry name" value="Glyceraldehyde-3-phosphate dehydrogenase-like, C-terminal domain"/>
    <property type="match status" value="1"/>
</dbReference>
<dbReference type="InterPro" id="IPR055170">
    <property type="entry name" value="GFO_IDH_MocA-like_dom"/>
</dbReference>
<evidence type="ECO:0000259" key="2">
    <source>
        <dbReference type="Pfam" id="PF22725"/>
    </source>
</evidence>
<feature type="non-terminal residue" evidence="3">
    <location>
        <position position="1"/>
    </location>
</feature>
<name>A0A382KSM1_9ZZZZ</name>
<feature type="domain" description="Gfo/Idh/MocA-like oxidoreductase N-terminal" evidence="1">
    <location>
        <begin position="6"/>
        <end position="111"/>
    </location>
</feature>
<dbReference type="Gene3D" id="3.40.50.720">
    <property type="entry name" value="NAD(P)-binding Rossmann-like Domain"/>
    <property type="match status" value="1"/>
</dbReference>
<dbReference type="PANTHER" id="PTHR43377:SF1">
    <property type="entry name" value="BILIVERDIN REDUCTASE A"/>
    <property type="match status" value="1"/>
</dbReference>
<dbReference type="Pfam" id="PF22725">
    <property type="entry name" value="GFO_IDH_MocA_C3"/>
    <property type="match status" value="1"/>
</dbReference>
<reference evidence="3" key="1">
    <citation type="submission" date="2018-05" db="EMBL/GenBank/DDBJ databases">
        <authorList>
            <person name="Lanie J.A."/>
            <person name="Ng W.-L."/>
            <person name="Kazmierczak K.M."/>
            <person name="Andrzejewski T.M."/>
            <person name="Davidsen T.M."/>
            <person name="Wayne K.J."/>
            <person name="Tettelin H."/>
            <person name="Glass J.I."/>
            <person name="Rusch D."/>
            <person name="Podicherti R."/>
            <person name="Tsui H.-C.T."/>
            <person name="Winkler M.E."/>
        </authorList>
    </citation>
    <scope>NUCLEOTIDE SEQUENCE</scope>
</reference>
<dbReference type="SUPFAM" id="SSF51735">
    <property type="entry name" value="NAD(P)-binding Rossmann-fold domains"/>
    <property type="match status" value="1"/>
</dbReference>
<dbReference type="AlphaFoldDB" id="A0A382KSM1"/>
<accession>A0A382KSM1</accession>